<evidence type="ECO:0000256" key="2">
    <source>
        <dbReference type="ARBA" id="ARBA00022741"/>
    </source>
</evidence>
<proteinExistence type="predicted"/>
<keyword evidence="1" id="KW-0436">Ligase</keyword>
<dbReference type="InterPro" id="IPR011761">
    <property type="entry name" value="ATP-grasp"/>
</dbReference>
<dbReference type="InterPro" id="IPR052032">
    <property type="entry name" value="ATP-dep_AA_Ligase"/>
</dbReference>
<dbReference type="SUPFAM" id="SSF56059">
    <property type="entry name" value="Glutathione synthetase ATP-binding domain-like"/>
    <property type="match status" value="1"/>
</dbReference>
<feature type="domain" description="ATP-grasp" evidence="6">
    <location>
        <begin position="287"/>
        <end position="503"/>
    </location>
</feature>
<dbReference type="Gene3D" id="3.40.50.20">
    <property type="match status" value="1"/>
</dbReference>
<dbReference type="SMART" id="SM01209">
    <property type="entry name" value="GARS_A"/>
    <property type="match status" value="1"/>
</dbReference>
<evidence type="ECO:0000256" key="1">
    <source>
        <dbReference type="ARBA" id="ARBA00022598"/>
    </source>
</evidence>
<dbReference type="GO" id="GO:0016874">
    <property type="term" value="F:ligase activity"/>
    <property type="evidence" value="ECO:0007669"/>
    <property type="project" value="UniProtKB-KW"/>
</dbReference>
<gene>
    <name evidence="7" type="primary">CRNS1</name>
    <name evidence="7" type="ORF">TSPGSL018_4400</name>
</gene>
<dbReference type="Gene3D" id="3.30.470.20">
    <property type="entry name" value="ATP-grasp fold, B domain"/>
    <property type="match status" value="1"/>
</dbReference>
<evidence type="ECO:0000256" key="4">
    <source>
        <dbReference type="PROSITE-ProRule" id="PRU00409"/>
    </source>
</evidence>
<reference evidence="7" key="1">
    <citation type="submission" date="2014-05" db="EMBL/GenBank/DDBJ databases">
        <title>The transcriptome of the halophilic microalga Tetraselmis sp. GSL018 isolated from the Great Salt Lake, Utah.</title>
        <authorList>
            <person name="Jinkerson R.E."/>
            <person name="D'Adamo S."/>
            <person name="Posewitz M.C."/>
        </authorList>
    </citation>
    <scope>NUCLEOTIDE SEQUENCE</scope>
    <source>
        <strain evidence="7">GSL018</strain>
    </source>
</reference>
<dbReference type="GO" id="GO:0005524">
    <property type="term" value="F:ATP binding"/>
    <property type="evidence" value="ECO:0007669"/>
    <property type="project" value="UniProtKB-UniRule"/>
</dbReference>
<sequence>MKSALTAAMGSDSGTTAPPTAQSLEVDDVQCFPSLWDLKRELDVVETQRQAEVLQDISSATPIGSMPKFDSGTSMFDYDVNPRSRRGGQEISSSFKSGFAAPYMSATSLQTEILASSLGPDMSHESLKDMRNSLGMSPTVALLKELPSEKISGRTGEAKKLRRNVLRGAILVFVTAGYSGKRFIYERAKELGVRSVILDSDDSWSKTLVDEGMVEKFIPVDFSDVDASFEACMEAIKKVKSDLGDVDGILTFCEVAVPLASRLSEVFGLPGNSCEAVDNARNKHNTRTIMQKAGLPTPKNFLVKEAAQLEEAASHVGFPAVLKPIHGAASLGVIRCNNFDELAKAHTRVAKELRSARIVAGAIEEGEDEAGGNAGGWICLDMILEEYLDGPEVDCDLVFSEGKCVYGIIADNWPTVEPYFNETGSNCPSILPMHQQKELLVLSAKTVQALGFNCGVFHVEGKYTSRGPRLIEVNCRMGGGPIRSINLLVWGVDLVEEQLLCSVGIPSRPQAAPPKPLRCIAEFSVNAMKSGILKHTDYLGNWVDHPDVLYARPIVPPGGKVVCVDDGMPTWVCEMMVEKETVEEAIEFVKEMERDIQAKLPIE</sequence>
<evidence type="ECO:0000313" key="7">
    <source>
        <dbReference type="EMBL" id="JAC82989.1"/>
    </source>
</evidence>
<dbReference type="PANTHER" id="PTHR43585">
    <property type="entry name" value="FUMIPYRROLE BIOSYNTHESIS PROTEIN C"/>
    <property type="match status" value="1"/>
</dbReference>
<keyword evidence="2 4" id="KW-0547">Nucleotide-binding</keyword>
<keyword evidence="3 4" id="KW-0067">ATP-binding</keyword>
<dbReference type="EMBL" id="GBEZ01002032">
    <property type="protein sequence ID" value="JAC82989.1"/>
    <property type="molecule type" value="Transcribed_RNA"/>
</dbReference>
<dbReference type="AlphaFoldDB" id="A0A061SIU7"/>
<organism evidence="7">
    <name type="scientific">Tetraselmis sp. GSL018</name>
    <dbReference type="NCBI Taxonomy" id="582737"/>
    <lineage>
        <taxon>Eukaryota</taxon>
        <taxon>Viridiplantae</taxon>
        <taxon>Chlorophyta</taxon>
        <taxon>core chlorophytes</taxon>
        <taxon>Chlorodendrophyceae</taxon>
        <taxon>Chlorodendrales</taxon>
        <taxon>Chlorodendraceae</taxon>
        <taxon>Tetraselmis</taxon>
    </lineage>
</organism>
<dbReference type="InterPro" id="IPR041472">
    <property type="entry name" value="BL00235/CARNS1_N"/>
</dbReference>
<dbReference type="Pfam" id="PF13535">
    <property type="entry name" value="ATP-grasp_4"/>
    <property type="match status" value="1"/>
</dbReference>
<dbReference type="PROSITE" id="PS50975">
    <property type="entry name" value="ATP_GRASP"/>
    <property type="match status" value="1"/>
</dbReference>
<feature type="compositionally biased region" description="Polar residues" evidence="5">
    <location>
        <begin position="12"/>
        <end position="21"/>
    </location>
</feature>
<accession>A0A061SIU7</accession>
<dbReference type="GO" id="GO:0046872">
    <property type="term" value="F:metal ion binding"/>
    <property type="evidence" value="ECO:0007669"/>
    <property type="project" value="InterPro"/>
</dbReference>
<evidence type="ECO:0000259" key="6">
    <source>
        <dbReference type="PROSITE" id="PS50975"/>
    </source>
</evidence>
<feature type="region of interest" description="Disordered" evidence="5">
    <location>
        <begin position="1"/>
        <end position="21"/>
    </location>
</feature>
<evidence type="ECO:0000256" key="5">
    <source>
        <dbReference type="SAM" id="MobiDB-lite"/>
    </source>
</evidence>
<evidence type="ECO:0000256" key="3">
    <source>
        <dbReference type="ARBA" id="ARBA00022840"/>
    </source>
</evidence>
<name>A0A061SIU7_9CHLO</name>
<dbReference type="PANTHER" id="PTHR43585:SF2">
    <property type="entry name" value="ATP-GRASP ENZYME FSQD"/>
    <property type="match status" value="1"/>
</dbReference>
<protein>
    <submittedName>
        <fullName evidence="7">Carnosine synthase</fullName>
    </submittedName>
</protein>
<dbReference type="Pfam" id="PF18130">
    <property type="entry name" value="ATPgrasp_N"/>
    <property type="match status" value="1"/>
</dbReference>